<dbReference type="Gene3D" id="1.25.40.20">
    <property type="entry name" value="Ankyrin repeat-containing domain"/>
    <property type="match status" value="1"/>
</dbReference>
<evidence type="ECO:0000256" key="2">
    <source>
        <dbReference type="ARBA" id="ARBA00023043"/>
    </source>
</evidence>
<dbReference type="RefSeq" id="WP_324179167.1">
    <property type="nucleotide sequence ID" value="NZ_BAABAW010000008.1"/>
</dbReference>
<dbReference type="Pfam" id="PF13857">
    <property type="entry name" value="Ank_5"/>
    <property type="match status" value="1"/>
</dbReference>
<accession>A0ABU5ZT19</accession>
<protein>
    <submittedName>
        <fullName evidence="5">Ankyrin repeat domain-containing protein</fullName>
    </submittedName>
</protein>
<evidence type="ECO:0000313" key="6">
    <source>
        <dbReference type="Proteomes" id="UP001327027"/>
    </source>
</evidence>
<organism evidence="5 6">
    <name type="scientific">Aquimarina gracilis</name>
    <dbReference type="NCBI Taxonomy" id="874422"/>
    <lineage>
        <taxon>Bacteria</taxon>
        <taxon>Pseudomonadati</taxon>
        <taxon>Bacteroidota</taxon>
        <taxon>Flavobacteriia</taxon>
        <taxon>Flavobacteriales</taxon>
        <taxon>Flavobacteriaceae</taxon>
        <taxon>Aquimarina</taxon>
    </lineage>
</organism>
<evidence type="ECO:0000256" key="1">
    <source>
        <dbReference type="ARBA" id="ARBA00022737"/>
    </source>
</evidence>
<dbReference type="SUPFAM" id="SSF82171">
    <property type="entry name" value="DPP6 N-terminal domain-like"/>
    <property type="match status" value="1"/>
</dbReference>
<sequence length="462" mass="53177">MKRVLFIMVFSVISLTVGAQSIYRTACNGNLARLDSLLTNTSIDIKDSRGRSLMHWTVACKKKEVFDYLIKKGINLNPEDNQKKTPIHVTVQFENEKYFDLLVKLQPNTHWVDKYGTSLLEMAVLNKSKVFVRKLIELGVDVNNKNERGSTPLEISNRINANEIYALLLSLGADESKIRTFTMYGKYMGQQPPGTTPKLFAPNFISTEEQEFGSVFNSSGTEFYYAVDVNGKNEIRYSKMIGNQWSTPQTILSHERYGYNDPFLSNDENRLYFISKRALDGIGDLKDVDIWYVERVEGGWSQPINAGPNINTDGNEYYISFTNNGTMYFSSNGHPREDVKRTDHDIYYSKLVDKEFQRPVSLDDAVNTENYEADVFVSPDESYIIFCSTRENGFGRGDLYISFKNSDNTWTTAINMGREINTKHYEYCPYITKDGKYLFYTSNQDIYWVSTKILNEIKEKNK</sequence>
<dbReference type="Pfam" id="PF12796">
    <property type="entry name" value="Ank_2"/>
    <property type="match status" value="1"/>
</dbReference>
<dbReference type="PROSITE" id="PS50088">
    <property type="entry name" value="ANK_REPEAT"/>
    <property type="match status" value="2"/>
</dbReference>
<keyword evidence="4" id="KW-0732">Signal</keyword>
<dbReference type="PANTHER" id="PTHR24198:SF165">
    <property type="entry name" value="ANKYRIN REPEAT-CONTAINING PROTEIN-RELATED"/>
    <property type="match status" value="1"/>
</dbReference>
<feature type="repeat" description="ANK" evidence="3">
    <location>
        <begin position="49"/>
        <end position="81"/>
    </location>
</feature>
<comment type="caution">
    <text evidence="5">The sequence shown here is derived from an EMBL/GenBank/DDBJ whole genome shotgun (WGS) entry which is preliminary data.</text>
</comment>
<dbReference type="InterPro" id="IPR011659">
    <property type="entry name" value="WD40"/>
</dbReference>
<keyword evidence="1" id="KW-0677">Repeat</keyword>
<feature type="signal peptide" evidence="4">
    <location>
        <begin position="1"/>
        <end position="19"/>
    </location>
</feature>
<keyword evidence="2 3" id="KW-0040">ANK repeat</keyword>
<dbReference type="Pfam" id="PF07676">
    <property type="entry name" value="PD40"/>
    <property type="match status" value="3"/>
</dbReference>
<dbReference type="SMART" id="SM00248">
    <property type="entry name" value="ANK"/>
    <property type="match status" value="4"/>
</dbReference>
<dbReference type="InterPro" id="IPR036770">
    <property type="entry name" value="Ankyrin_rpt-contain_sf"/>
</dbReference>
<dbReference type="PANTHER" id="PTHR24198">
    <property type="entry name" value="ANKYRIN REPEAT AND PROTEIN KINASE DOMAIN-CONTAINING PROTEIN"/>
    <property type="match status" value="1"/>
</dbReference>
<evidence type="ECO:0000256" key="3">
    <source>
        <dbReference type="PROSITE-ProRule" id="PRU00023"/>
    </source>
</evidence>
<dbReference type="SUPFAM" id="SSF48403">
    <property type="entry name" value="Ankyrin repeat"/>
    <property type="match status" value="1"/>
</dbReference>
<dbReference type="InterPro" id="IPR002110">
    <property type="entry name" value="Ankyrin_rpt"/>
</dbReference>
<gene>
    <name evidence="5" type="ORF">U6A24_06670</name>
</gene>
<reference evidence="5 6" key="1">
    <citation type="journal article" date="2013" name="Int. J. Syst. Evol. Microbiol.">
        <title>Aquimarina gracilis sp. nov., isolated from the gut microflora of a mussel, Mytilus coruscus, and emended description of Aquimarina spongiae.</title>
        <authorList>
            <person name="Park S.C."/>
            <person name="Choe H.N."/>
            <person name="Baik K.S."/>
            <person name="Seong C.N."/>
        </authorList>
    </citation>
    <scope>NUCLEOTIDE SEQUENCE [LARGE SCALE GENOMIC DNA]</scope>
    <source>
        <strain evidence="5 6">PSC32</strain>
    </source>
</reference>
<dbReference type="Proteomes" id="UP001327027">
    <property type="component" value="Unassembled WGS sequence"/>
</dbReference>
<evidence type="ECO:0000256" key="4">
    <source>
        <dbReference type="SAM" id="SignalP"/>
    </source>
</evidence>
<feature type="chain" id="PRO_5047259611" evidence="4">
    <location>
        <begin position="20"/>
        <end position="462"/>
    </location>
</feature>
<dbReference type="EMBL" id="JAYKLX010000003">
    <property type="protein sequence ID" value="MEB3345133.1"/>
    <property type="molecule type" value="Genomic_DNA"/>
</dbReference>
<name>A0ABU5ZT19_9FLAO</name>
<feature type="repeat" description="ANK" evidence="3">
    <location>
        <begin position="115"/>
        <end position="147"/>
    </location>
</feature>
<proteinExistence type="predicted"/>
<dbReference type="CDD" id="cd15482">
    <property type="entry name" value="Sialidase_non-viral"/>
    <property type="match status" value="1"/>
</dbReference>
<keyword evidence="6" id="KW-1185">Reference proteome</keyword>
<evidence type="ECO:0000313" key="5">
    <source>
        <dbReference type="EMBL" id="MEB3345133.1"/>
    </source>
</evidence>